<comment type="caution">
    <text evidence="1">The sequence shown here is derived from an EMBL/GenBank/DDBJ whole genome shotgun (WGS) entry which is preliminary data.</text>
</comment>
<dbReference type="RefSeq" id="WP_068821100.1">
    <property type="nucleotide sequence ID" value="NZ_LWHJ01000011.1"/>
</dbReference>
<reference evidence="1 2" key="1">
    <citation type="submission" date="2016-04" db="EMBL/GenBank/DDBJ databases">
        <authorList>
            <person name="Evans L.H."/>
            <person name="Alamgir A."/>
            <person name="Owens N."/>
            <person name="Weber N.D."/>
            <person name="Virtaneva K."/>
            <person name="Barbian K."/>
            <person name="Babar A."/>
            <person name="Rosenke K."/>
        </authorList>
    </citation>
    <scope>NUCLEOTIDE SEQUENCE [LARGE SCALE GENOMIC DNA]</scope>
    <source>
        <strain evidence="1 2">CCM 8644</strain>
    </source>
</reference>
<dbReference type="EMBL" id="LWHJ01000011">
    <property type="protein sequence ID" value="OAQ42068.1"/>
    <property type="molecule type" value="Genomic_DNA"/>
</dbReference>
<protein>
    <recommendedName>
        <fullName evidence="3">Outer membrane protein beta-barrel domain-containing protein</fullName>
    </recommendedName>
</protein>
<evidence type="ECO:0008006" key="3">
    <source>
        <dbReference type="Google" id="ProtNLM"/>
    </source>
</evidence>
<keyword evidence="2" id="KW-1185">Reference proteome</keyword>
<reference evidence="1 2" key="2">
    <citation type="submission" date="2016-06" db="EMBL/GenBank/DDBJ databases">
        <title>Pedobacter psychrophilus sp. nov., isolated from Antarctic fragmentary rock.</title>
        <authorList>
            <person name="Svec P."/>
        </authorList>
    </citation>
    <scope>NUCLEOTIDE SEQUENCE [LARGE SCALE GENOMIC DNA]</scope>
    <source>
        <strain evidence="1 2">CCM 8644</strain>
    </source>
</reference>
<dbReference type="Proteomes" id="UP000078459">
    <property type="component" value="Unassembled WGS sequence"/>
</dbReference>
<dbReference type="STRING" id="1826909.A5893_02845"/>
<dbReference type="OrthoDB" id="9786766at2"/>
<name>A0A179DMD9_9SPHI</name>
<evidence type="ECO:0000313" key="1">
    <source>
        <dbReference type="EMBL" id="OAQ42068.1"/>
    </source>
</evidence>
<proteinExistence type="predicted"/>
<accession>A0A179DMD9</accession>
<dbReference type="AlphaFoldDB" id="A0A179DMD9"/>
<organism evidence="1 2">
    <name type="scientific">Pedobacter psychrophilus</name>
    <dbReference type="NCBI Taxonomy" id="1826909"/>
    <lineage>
        <taxon>Bacteria</taxon>
        <taxon>Pseudomonadati</taxon>
        <taxon>Bacteroidota</taxon>
        <taxon>Sphingobacteriia</taxon>
        <taxon>Sphingobacteriales</taxon>
        <taxon>Sphingobacteriaceae</taxon>
        <taxon>Pedobacter</taxon>
    </lineage>
</organism>
<evidence type="ECO:0000313" key="2">
    <source>
        <dbReference type="Proteomes" id="UP000078459"/>
    </source>
</evidence>
<gene>
    <name evidence="1" type="ORF">A5893_02845</name>
</gene>
<sequence>MKKLVPIILFVFSFSFQSNSQTRTDSASTKLGHNKSLLFGAFYSRNGSGDLDGFAIELGYNYQFKERLSFYNNLVFTIHSQTDPFYNFIAQPTNPIDKTQPLHFVTAGLQTSPTLFYTLFQGKNQKLNIGAGTVIRFQNTGLPEKFAYGYDNDKDIQPSYKIYQIHPTSLSIGYQFALDYIYLSTKKLNYSLKGFYQNDTNSDLIVGIGLTISRKFSIIK</sequence>